<dbReference type="GO" id="GO:0003676">
    <property type="term" value="F:nucleic acid binding"/>
    <property type="evidence" value="ECO:0007669"/>
    <property type="project" value="InterPro"/>
</dbReference>
<dbReference type="Pfam" id="PF23726">
    <property type="entry name" value="Beta-prop_RSE1_2nd"/>
    <property type="match status" value="1"/>
</dbReference>
<dbReference type="Gene3D" id="1.10.150.910">
    <property type="match status" value="1"/>
</dbReference>
<evidence type="ECO:0000256" key="1">
    <source>
        <dbReference type="ARBA" id="ARBA00004123"/>
    </source>
</evidence>
<evidence type="ECO:0000259" key="4">
    <source>
        <dbReference type="Pfam" id="PF10433"/>
    </source>
</evidence>
<dbReference type="Proteomes" id="UP001194468">
    <property type="component" value="Unassembled WGS sequence"/>
</dbReference>
<dbReference type="InterPro" id="IPR004871">
    <property type="entry name" value="RSE1/DDB1/CPSF1_C"/>
</dbReference>
<dbReference type="Pfam" id="PF10433">
    <property type="entry name" value="Beta-prop_RSE1_1st"/>
    <property type="match status" value="1"/>
</dbReference>
<dbReference type="EMBL" id="WHUW01000056">
    <property type="protein sequence ID" value="KAF8430877.1"/>
    <property type="molecule type" value="Genomic_DNA"/>
</dbReference>
<evidence type="ECO:0000259" key="3">
    <source>
        <dbReference type="Pfam" id="PF03178"/>
    </source>
</evidence>
<feature type="domain" description="RSE1/DDB1/CPSF1 first beta-propeller" evidence="4">
    <location>
        <begin position="107"/>
        <end position="442"/>
    </location>
</feature>
<organism evidence="6 7">
    <name type="scientific">Boletus edulis BED1</name>
    <dbReference type="NCBI Taxonomy" id="1328754"/>
    <lineage>
        <taxon>Eukaryota</taxon>
        <taxon>Fungi</taxon>
        <taxon>Dikarya</taxon>
        <taxon>Basidiomycota</taxon>
        <taxon>Agaricomycotina</taxon>
        <taxon>Agaricomycetes</taxon>
        <taxon>Agaricomycetidae</taxon>
        <taxon>Boletales</taxon>
        <taxon>Boletineae</taxon>
        <taxon>Boletaceae</taxon>
        <taxon>Boletoideae</taxon>
        <taxon>Boletus</taxon>
    </lineage>
</organism>
<evidence type="ECO:0000313" key="6">
    <source>
        <dbReference type="EMBL" id="KAF8430877.1"/>
    </source>
</evidence>
<dbReference type="Gene3D" id="2.130.10.10">
    <property type="entry name" value="YVTN repeat-like/Quinoprotein amine dehydrogenase"/>
    <property type="match status" value="3"/>
</dbReference>
<keyword evidence="2" id="KW-0539">Nucleus</keyword>
<evidence type="ECO:0000259" key="5">
    <source>
        <dbReference type="Pfam" id="PF23726"/>
    </source>
</evidence>
<dbReference type="PANTHER" id="PTHR10644">
    <property type="entry name" value="DNA REPAIR/RNA PROCESSING CPSF FAMILY"/>
    <property type="match status" value="1"/>
</dbReference>
<dbReference type="InterPro" id="IPR015943">
    <property type="entry name" value="WD40/YVTN_repeat-like_dom_sf"/>
</dbReference>
<comment type="subcellular location">
    <subcellularLocation>
        <location evidence="1">Nucleus</location>
    </subcellularLocation>
</comment>
<evidence type="ECO:0000256" key="2">
    <source>
        <dbReference type="ARBA" id="ARBA00023242"/>
    </source>
</evidence>
<protein>
    <submittedName>
        <fullName evidence="6">CPSF A subunit region-domain-containing protein</fullName>
    </submittedName>
</protein>
<dbReference type="Pfam" id="PF03178">
    <property type="entry name" value="CPSF_A"/>
    <property type="match status" value="1"/>
</dbReference>
<dbReference type="InterPro" id="IPR050358">
    <property type="entry name" value="RSE1/DDB1/CFT1"/>
</dbReference>
<sequence>MHALRHDILSPSGVEFAVALNLTPSTSSTFVNVVTAKSNLLRVYGIREQLPPISDHVESQRDKRARVRKGTEAVEGEVEMDQSGEGWVNMGASNSNHVPATTSRFYLIREHTLHGVITGIDKIRTMSSNDDKLDRLLVSFKDAKIALLEWSDAIHDLLTVSIHTYERAPQMTVLDSHLFRAELRADPLSRCAALTLPKDSLAILPFYQTQAELDVMEQDQSLAREVPYSPSFVLDLVADVDPNLRNVIDFAFLPGYHNPTIAVLCQSEKTWAGRLKEYRDTGRLYIFTLDLLNHIYPIITTVDNLPYDCLSLLPCARSIGGVIILTANSLVYVDQAARRVSLPVNGWSARVSDIPSLPLDKDMDLALEGSRIVFADEKTFFVIRKNGMVHPVEIISDGRTVSKLVLSPALAQTTIPTVTRQLEGGMLFVGSTVGPSVLLKAARVEEEVEEGEAEEAGAALTAVVDTNNAMDIDFDDDDLYGDSKPVTRVAANGTAPGALPPRTRSVLHLSLCDSLPAYGPIADMTFSLSKLGERYVPELVVATGSGHLGGFTLFQRDIPVRTKRKLHVLGGARGIWSIPVRQSHRVNGTSYERTGGGLFAGESDTIVISTDANPSPGVSRIATKAAKTDLAIPTRIPGTTVGAGPFFQRTAILHVMTNAIRVLEPDGTERQIIKDMDGNMPRARVKACSICDPFVLILREDETIGLFIGETERGKIRRKDMSPMGEKTSRYLAGCFYTDITGVFEMTTTDGTVTASSSTDKNITSTLQAAVTAGHNSQWLVLVRPQGIIEIWSLPKLMLVFSSVAISTLEPVLNDTFDPPALSLPQDPPRKPQDFDVEQILTVPLGESAPTPHLFVFMRCGQLAVYEVHSIPSSTPPSGGRSASLKIIFTKVLTRTFDLSKQEEAEKTVLAEQKRISRMFVPFVTCPPASLNGNGGVTLTGVFFTGDRPSWIIRTDRGGIKLFPSGHAVVHAFTACSLWDSKAEFLVYSDEGPSLLEWIPDVELDTSLPKRSLPRSRPCSNVVFEPSASLIVAASTLQAQFASYDEDNNILWEPDGERVSFPQCDCSTLELISPDNWITMDGYEFAPNEYVNALECVTLETLSTESGSRDFIAVGTSIDRGEDLAVKGATYIFEVVEVVPDPSSSIQRWYKLKLRIRDDAKGPVTALCGINGYLVSSMGQKIFVRAFDLDERLVGVAFLDVGVYVTSLRVLKNLLLIGDAVKSVWLVAFQEDPYKLVVLAKDIRRTYATNVDFFFTNGELSIILNDEEGVMRMLTYDPSDPESRGGQHLLCHTEFHCHKECRASRTIARRTKEDNEIPQAKLITGFTDGSLSALTPVDEGAFKRLHLLQGQLVRNVQHVAGLNPRAYRIVRNDTVSKPMSRGVLDGQLLEAFEELGAQGQQETTRQIGTERMAVLRDWSALAAAW</sequence>
<comment type="caution">
    <text evidence="6">The sequence shown here is derived from an EMBL/GenBank/DDBJ whole genome shotgun (WGS) entry which is preliminary data.</text>
</comment>
<name>A0AAD4BIA9_BOLED</name>
<proteinExistence type="predicted"/>
<feature type="domain" description="RSE1/DDB1/CPSF1 second beta-propeller" evidence="5">
    <location>
        <begin position="569"/>
        <end position="988"/>
    </location>
</feature>
<gene>
    <name evidence="6" type="ORF">L210DRAFT_3417022</name>
</gene>
<feature type="domain" description="RSE1/DDB1/CPSF1 C-terminal" evidence="3">
    <location>
        <begin position="1067"/>
        <end position="1393"/>
    </location>
</feature>
<reference evidence="6" key="1">
    <citation type="submission" date="2019-10" db="EMBL/GenBank/DDBJ databases">
        <authorList>
            <consortium name="DOE Joint Genome Institute"/>
            <person name="Kuo A."/>
            <person name="Miyauchi S."/>
            <person name="Kiss E."/>
            <person name="Drula E."/>
            <person name="Kohler A."/>
            <person name="Sanchez-Garcia M."/>
            <person name="Andreopoulos B."/>
            <person name="Barry K.W."/>
            <person name="Bonito G."/>
            <person name="Buee M."/>
            <person name="Carver A."/>
            <person name="Chen C."/>
            <person name="Cichocki N."/>
            <person name="Clum A."/>
            <person name="Culley D."/>
            <person name="Crous P.W."/>
            <person name="Fauchery L."/>
            <person name="Girlanda M."/>
            <person name="Hayes R."/>
            <person name="Keri Z."/>
            <person name="LaButti K."/>
            <person name="Lipzen A."/>
            <person name="Lombard V."/>
            <person name="Magnuson J."/>
            <person name="Maillard F."/>
            <person name="Morin E."/>
            <person name="Murat C."/>
            <person name="Nolan M."/>
            <person name="Ohm R."/>
            <person name="Pangilinan J."/>
            <person name="Pereira M."/>
            <person name="Perotto S."/>
            <person name="Peter M."/>
            <person name="Riley R."/>
            <person name="Sitrit Y."/>
            <person name="Stielow B."/>
            <person name="Szollosi G."/>
            <person name="Zifcakova L."/>
            <person name="Stursova M."/>
            <person name="Spatafora J.W."/>
            <person name="Tedersoo L."/>
            <person name="Vaario L.-M."/>
            <person name="Yamada A."/>
            <person name="Yan M."/>
            <person name="Wang P."/>
            <person name="Xu J."/>
            <person name="Bruns T."/>
            <person name="Baldrian P."/>
            <person name="Vilgalys R."/>
            <person name="Henrissat B."/>
            <person name="Grigoriev I.V."/>
            <person name="Hibbett D."/>
            <person name="Nagy L.G."/>
            <person name="Martin F.M."/>
        </authorList>
    </citation>
    <scope>NUCLEOTIDE SEQUENCE</scope>
    <source>
        <strain evidence="6">BED1</strain>
    </source>
</reference>
<dbReference type="InterPro" id="IPR058543">
    <property type="entry name" value="Beta-prop_RSE1/DDB1/CPSF1_2nd"/>
</dbReference>
<dbReference type="GO" id="GO:0005634">
    <property type="term" value="C:nucleus"/>
    <property type="evidence" value="ECO:0007669"/>
    <property type="project" value="UniProtKB-SubCell"/>
</dbReference>
<evidence type="ECO:0000313" key="7">
    <source>
        <dbReference type="Proteomes" id="UP001194468"/>
    </source>
</evidence>
<accession>A0AAD4BIA9</accession>
<dbReference type="InterPro" id="IPR018846">
    <property type="entry name" value="Beta-prop_RSE1/DDB1/CPSF1_1st"/>
</dbReference>
<keyword evidence="7" id="KW-1185">Reference proteome</keyword>
<reference evidence="6" key="2">
    <citation type="journal article" date="2020" name="Nat. Commun.">
        <title>Large-scale genome sequencing of mycorrhizal fungi provides insights into the early evolution of symbiotic traits.</title>
        <authorList>
            <person name="Miyauchi S."/>
            <person name="Kiss E."/>
            <person name="Kuo A."/>
            <person name="Drula E."/>
            <person name="Kohler A."/>
            <person name="Sanchez-Garcia M."/>
            <person name="Morin E."/>
            <person name="Andreopoulos B."/>
            <person name="Barry K.W."/>
            <person name="Bonito G."/>
            <person name="Buee M."/>
            <person name="Carver A."/>
            <person name="Chen C."/>
            <person name="Cichocki N."/>
            <person name="Clum A."/>
            <person name="Culley D."/>
            <person name="Crous P.W."/>
            <person name="Fauchery L."/>
            <person name="Girlanda M."/>
            <person name="Hayes R.D."/>
            <person name="Keri Z."/>
            <person name="LaButti K."/>
            <person name="Lipzen A."/>
            <person name="Lombard V."/>
            <person name="Magnuson J."/>
            <person name="Maillard F."/>
            <person name="Murat C."/>
            <person name="Nolan M."/>
            <person name="Ohm R.A."/>
            <person name="Pangilinan J."/>
            <person name="Pereira M.F."/>
            <person name="Perotto S."/>
            <person name="Peter M."/>
            <person name="Pfister S."/>
            <person name="Riley R."/>
            <person name="Sitrit Y."/>
            <person name="Stielow J.B."/>
            <person name="Szollosi G."/>
            <person name="Zifcakova L."/>
            <person name="Stursova M."/>
            <person name="Spatafora J.W."/>
            <person name="Tedersoo L."/>
            <person name="Vaario L.M."/>
            <person name="Yamada A."/>
            <person name="Yan M."/>
            <person name="Wang P."/>
            <person name="Xu J."/>
            <person name="Bruns T."/>
            <person name="Baldrian P."/>
            <person name="Vilgalys R."/>
            <person name="Dunand C."/>
            <person name="Henrissat B."/>
            <person name="Grigoriev I.V."/>
            <person name="Hibbett D."/>
            <person name="Nagy L.G."/>
            <person name="Martin F.M."/>
        </authorList>
    </citation>
    <scope>NUCLEOTIDE SEQUENCE</scope>
    <source>
        <strain evidence="6">BED1</strain>
    </source>
</reference>